<feature type="compositionally biased region" description="Low complexity" evidence="1">
    <location>
        <begin position="211"/>
        <end position="238"/>
    </location>
</feature>
<name>A0A179UXJ9_BLAGS</name>
<dbReference type="InterPro" id="IPR024642">
    <property type="entry name" value="SUZ-C"/>
</dbReference>
<evidence type="ECO:0000259" key="3">
    <source>
        <dbReference type="PROSITE" id="PS51938"/>
    </source>
</evidence>
<feature type="compositionally biased region" description="Acidic residues" evidence="1">
    <location>
        <begin position="166"/>
        <end position="177"/>
    </location>
</feature>
<organism evidence="4 5">
    <name type="scientific">Blastomyces gilchristii (strain SLH14081)</name>
    <name type="common">Blastomyces dermatitidis</name>
    <dbReference type="NCBI Taxonomy" id="559298"/>
    <lineage>
        <taxon>Eukaryota</taxon>
        <taxon>Fungi</taxon>
        <taxon>Dikarya</taxon>
        <taxon>Ascomycota</taxon>
        <taxon>Pezizomycotina</taxon>
        <taxon>Eurotiomycetes</taxon>
        <taxon>Eurotiomycetidae</taxon>
        <taxon>Onygenales</taxon>
        <taxon>Ajellomycetaceae</taxon>
        <taxon>Blastomyces</taxon>
    </lineage>
</organism>
<dbReference type="VEuPathDB" id="FungiDB:BDBG_07257"/>
<feature type="compositionally biased region" description="Polar residues" evidence="1">
    <location>
        <begin position="142"/>
        <end position="152"/>
    </location>
</feature>
<accession>A0A179UXJ9</accession>
<evidence type="ECO:0000259" key="2">
    <source>
        <dbReference type="PROSITE" id="PS51673"/>
    </source>
</evidence>
<dbReference type="EMBL" id="GG657465">
    <property type="protein sequence ID" value="OAT11838.1"/>
    <property type="molecule type" value="Genomic_DNA"/>
</dbReference>
<dbReference type="InterPro" id="IPR024771">
    <property type="entry name" value="SUZ"/>
</dbReference>
<dbReference type="RefSeq" id="XP_002622305.1">
    <property type="nucleotide sequence ID" value="XM_002622259.2"/>
</dbReference>
<evidence type="ECO:0000313" key="5">
    <source>
        <dbReference type="Proteomes" id="UP000002038"/>
    </source>
</evidence>
<dbReference type="OrthoDB" id="5422283at2759"/>
<dbReference type="PROSITE" id="PS51938">
    <property type="entry name" value="SUZ_C"/>
    <property type="match status" value="1"/>
</dbReference>
<feature type="compositionally biased region" description="Polar residues" evidence="1">
    <location>
        <begin position="317"/>
        <end position="326"/>
    </location>
</feature>
<protein>
    <submittedName>
        <fullName evidence="4">Uncharacterized protein</fullName>
    </submittedName>
</protein>
<feature type="region of interest" description="Disordered" evidence="1">
    <location>
        <begin position="21"/>
        <end position="55"/>
    </location>
</feature>
<feature type="compositionally biased region" description="Low complexity" evidence="1">
    <location>
        <begin position="279"/>
        <end position="292"/>
    </location>
</feature>
<dbReference type="PROSITE" id="PS51673">
    <property type="entry name" value="SUZ"/>
    <property type="match status" value="1"/>
</dbReference>
<dbReference type="Proteomes" id="UP000002038">
    <property type="component" value="Unassembled WGS sequence"/>
</dbReference>
<feature type="domain" description="SUZ-C" evidence="3">
    <location>
        <begin position="307"/>
        <end position="360"/>
    </location>
</feature>
<evidence type="ECO:0000313" key="4">
    <source>
        <dbReference type="EMBL" id="OAT11838.1"/>
    </source>
</evidence>
<proteinExistence type="predicted"/>
<sequence length="376" mass="40970">MSARTSAKVPDAWDDNWEAQIDSEPHAQDGVAAPSPAPAPEKKLSSRAIKAQKRAQHAEFNRQLWAEAESPQTFHFLESRAASVPLRSDFKPPVTVLSRKPQLAKRQHSQSQSPSAVSPFPSSSASGAVDATMAGIQHLSVSGMSSPATGATATIAMPPDFLPNHDDDDGDDDDDGEEGPKLTPEELQAQREREREERQRKYEEVRERLFGSPSGAGSGASSPGSTSTTPPPSQSQSQDHPHHHSHSHRQGLGTRGKGRAGRHNASSKESRERKEISANYNSNNNNNNNKSNRQLYDPNYPTRSTSGHGQRGDRRQNYVNNGQENGRVQEKPQQSQQQQMPLRTPRGPDGSGRGGFGFSPRGAKSLVNQLHSNQPI</sequence>
<feature type="compositionally biased region" description="Low complexity" evidence="1">
    <location>
        <begin position="109"/>
        <end position="128"/>
    </location>
</feature>
<evidence type="ECO:0000256" key="1">
    <source>
        <dbReference type="SAM" id="MobiDB-lite"/>
    </source>
</evidence>
<feature type="compositionally biased region" description="Basic and acidic residues" evidence="1">
    <location>
        <begin position="266"/>
        <end position="276"/>
    </location>
</feature>
<feature type="compositionally biased region" description="Basic and acidic residues" evidence="1">
    <location>
        <begin position="178"/>
        <end position="209"/>
    </location>
</feature>
<dbReference type="KEGG" id="bgh:BDBG_07257"/>
<feature type="domain" description="SUZ" evidence="2">
    <location>
        <begin position="136"/>
        <end position="214"/>
    </location>
</feature>
<feature type="region of interest" description="Disordered" evidence="1">
    <location>
        <begin position="85"/>
        <end position="129"/>
    </location>
</feature>
<dbReference type="AlphaFoldDB" id="A0A179UXJ9"/>
<reference evidence="5" key="1">
    <citation type="journal article" date="2015" name="PLoS Genet.">
        <title>The dynamic genome and transcriptome of the human fungal pathogen Blastomyces and close relative Emmonsia.</title>
        <authorList>
            <person name="Munoz J.F."/>
            <person name="Gauthier G.M."/>
            <person name="Desjardins C.A."/>
            <person name="Gallo J.E."/>
            <person name="Holder J."/>
            <person name="Sullivan T.D."/>
            <person name="Marty A.J."/>
            <person name="Carmen J.C."/>
            <person name="Chen Z."/>
            <person name="Ding L."/>
            <person name="Gujja S."/>
            <person name="Magrini V."/>
            <person name="Misas E."/>
            <person name="Mitreva M."/>
            <person name="Priest M."/>
            <person name="Saif S."/>
            <person name="Whiston E.A."/>
            <person name="Young S."/>
            <person name="Zeng Q."/>
            <person name="Goldman W.E."/>
            <person name="Mardis E.R."/>
            <person name="Taylor J.W."/>
            <person name="McEwen J.G."/>
            <person name="Clay O.K."/>
            <person name="Klein B.S."/>
            <person name="Cuomo C.A."/>
        </authorList>
    </citation>
    <scope>NUCLEOTIDE SEQUENCE [LARGE SCALE GENOMIC DNA]</scope>
    <source>
        <strain evidence="5">SLH14081</strain>
    </source>
</reference>
<feature type="compositionally biased region" description="Polar residues" evidence="1">
    <location>
        <begin position="366"/>
        <end position="376"/>
    </location>
</feature>
<keyword evidence="5" id="KW-1185">Reference proteome</keyword>
<feature type="region of interest" description="Disordered" evidence="1">
    <location>
        <begin position="142"/>
        <end position="376"/>
    </location>
</feature>
<dbReference type="GeneID" id="8502524"/>
<gene>
    <name evidence="4" type="ORF">BDBG_07257</name>
</gene>